<evidence type="ECO:0000313" key="10">
    <source>
        <dbReference type="Proteomes" id="UP001589867"/>
    </source>
</evidence>
<evidence type="ECO:0000256" key="2">
    <source>
        <dbReference type="ARBA" id="ARBA00022448"/>
    </source>
</evidence>
<sequence length="405" mass="41994">MTGGRSVLRIPEFRRYWAGVLAVQVGSFGTNSAILYHVYAVTGSLTQTGLVGAAQVLALLGVSPFAGALADRLDGRRILLAVYCVMGAVATALALLTVTGRVASWQILAAVVLVTAGTSLDHPTRQAMLPALVGRERLGQAVALINPSREVAVLVGASVAGLLIAVRGPELMYGLAAVLLLVQVAVVAALPARVFARERDRSEPFLKAIARGVGYVRRRTLLWRLMALDLSATVLSAYRVVLPSLAVDVLHVGPQGYGLLAGAPSAGALLASYVGYLTVLRVRRLGWVLVCCAALHALGAILLAQAPVLALALVGAVVIGANDAVATTINHTAVQLDTPDRYRGRVLAFHQMASRGGPAVGNVLVGAAAGALGPVVALSIGGLGSLAVALRFGARPNELRDYRRE</sequence>
<protein>
    <submittedName>
        <fullName evidence="9">MFS transporter</fullName>
    </submittedName>
</protein>
<accession>A0ABV6LYZ7</accession>
<dbReference type="PROSITE" id="PS50850">
    <property type="entry name" value="MFS"/>
    <property type="match status" value="1"/>
</dbReference>
<dbReference type="InterPro" id="IPR036259">
    <property type="entry name" value="MFS_trans_sf"/>
</dbReference>
<feature type="transmembrane region" description="Helical" evidence="7">
    <location>
        <begin position="141"/>
        <end position="165"/>
    </location>
</feature>
<dbReference type="Gene3D" id="1.20.1250.20">
    <property type="entry name" value="MFS general substrate transporter like domains"/>
    <property type="match status" value="1"/>
</dbReference>
<feature type="transmembrane region" description="Helical" evidence="7">
    <location>
        <begin position="45"/>
        <end position="66"/>
    </location>
</feature>
<feature type="domain" description="Major facilitator superfamily (MFS) profile" evidence="8">
    <location>
        <begin position="1"/>
        <end position="399"/>
    </location>
</feature>
<feature type="transmembrane region" description="Helical" evidence="7">
    <location>
        <begin position="287"/>
        <end position="320"/>
    </location>
</feature>
<evidence type="ECO:0000256" key="5">
    <source>
        <dbReference type="ARBA" id="ARBA00022989"/>
    </source>
</evidence>
<reference evidence="9 10" key="1">
    <citation type="submission" date="2024-09" db="EMBL/GenBank/DDBJ databases">
        <authorList>
            <person name="Sun Q."/>
            <person name="Mori K."/>
        </authorList>
    </citation>
    <scope>NUCLEOTIDE SEQUENCE [LARGE SCALE GENOMIC DNA]</scope>
    <source>
        <strain evidence="9 10">TBRC 3947</strain>
    </source>
</reference>
<evidence type="ECO:0000313" key="9">
    <source>
        <dbReference type="EMBL" id="MFC0527522.1"/>
    </source>
</evidence>
<keyword evidence="4 7" id="KW-0812">Transmembrane</keyword>
<dbReference type="EMBL" id="JBHLUH010000009">
    <property type="protein sequence ID" value="MFC0527522.1"/>
    <property type="molecule type" value="Genomic_DNA"/>
</dbReference>
<organism evidence="9 10">
    <name type="scientific">Phytohabitans kaempferiae</name>
    <dbReference type="NCBI Taxonomy" id="1620943"/>
    <lineage>
        <taxon>Bacteria</taxon>
        <taxon>Bacillati</taxon>
        <taxon>Actinomycetota</taxon>
        <taxon>Actinomycetes</taxon>
        <taxon>Micromonosporales</taxon>
        <taxon>Micromonosporaceae</taxon>
    </lineage>
</organism>
<proteinExistence type="predicted"/>
<feature type="transmembrane region" description="Helical" evidence="7">
    <location>
        <begin position="221"/>
        <end position="241"/>
    </location>
</feature>
<dbReference type="PANTHER" id="PTHR23513">
    <property type="entry name" value="INTEGRAL MEMBRANE EFFLUX PROTEIN-RELATED"/>
    <property type="match status" value="1"/>
</dbReference>
<dbReference type="InterPro" id="IPR020846">
    <property type="entry name" value="MFS_dom"/>
</dbReference>
<name>A0ABV6LYZ7_9ACTN</name>
<evidence type="ECO:0000256" key="7">
    <source>
        <dbReference type="SAM" id="Phobius"/>
    </source>
</evidence>
<keyword evidence="2" id="KW-0813">Transport</keyword>
<dbReference type="Pfam" id="PF05977">
    <property type="entry name" value="MFS_3"/>
    <property type="match status" value="1"/>
</dbReference>
<dbReference type="PANTHER" id="PTHR23513:SF9">
    <property type="entry name" value="ENTEROBACTIN EXPORTER ENTS"/>
    <property type="match status" value="1"/>
</dbReference>
<feature type="transmembrane region" description="Helical" evidence="7">
    <location>
        <begin position="78"/>
        <end position="96"/>
    </location>
</feature>
<comment type="caution">
    <text evidence="9">The sequence shown here is derived from an EMBL/GenBank/DDBJ whole genome shotgun (WGS) entry which is preliminary data.</text>
</comment>
<dbReference type="SUPFAM" id="SSF103473">
    <property type="entry name" value="MFS general substrate transporter"/>
    <property type="match status" value="1"/>
</dbReference>
<keyword evidence="5 7" id="KW-1133">Transmembrane helix</keyword>
<dbReference type="Proteomes" id="UP001589867">
    <property type="component" value="Unassembled WGS sequence"/>
</dbReference>
<gene>
    <name evidence="9" type="ORF">ACFFIA_07610</name>
</gene>
<keyword evidence="6 7" id="KW-0472">Membrane</keyword>
<dbReference type="CDD" id="cd06173">
    <property type="entry name" value="MFS_MefA_like"/>
    <property type="match status" value="1"/>
</dbReference>
<feature type="transmembrane region" description="Helical" evidence="7">
    <location>
        <begin position="102"/>
        <end position="120"/>
    </location>
</feature>
<feature type="transmembrane region" description="Helical" evidence="7">
    <location>
        <begin position="171"/>
        <end position="192"/>
    </location>
</feature>
<keyword evidence="3" id="KW-1003">Cell membrane</keyword>
<feature type="transmembrane region" description="Helical" evidence="7">
    <location>
        <begin position="261"/>
        <end position="280"/>
    </location>
</feature>
<feature type="transmembrane region" description="Helical" evidence="7">
    <location>
        <begin position="371"/>
        <end position="394"/>
    </location>
</feature>
<evidence type="ECO:0000259" key="8">
    <source>
        <dbReference type="PROSITE" id="PS50850"/>
    </source>
</evidence>
<keyword evidence="10" id="KW-1185">Reference proteome</keyword>
<evidence type="ECO:0000256" key="1">
    <source>
        <dbReference type="ARBA" id="ARBA00004429"/>
    </source>
</evidence>
<dbReference type="InterPro" id="IPR010290">
    <property type="entry name" value="TM_effector"/>
</dbReference>
<feature type="transmembrane region" description="Helical" evidence="7">
    <location>
        <begin position="16"/>
        <end position="39"/>
    </location>
</feature>
<evidence type="ECO:0000256" key="3">
    <source>
        <dbReference type="ARBA" id="ARBA00022475"/>
    </source>
</evidence>
<dbReference type="RefSeq" id="WP_377247591.1">
    <property type="nucleotide sequence ID" value="NZ_JBHLUH010000009.1"/>
</dbReference>
<evidence type="ECO:0000256" key="4">
    <source>
        <dbReference type="ARBA" id="ARBA00022692"/>
    </source>
</evidence>
<evidence type="ECO:0000256" key="6">
    <source>
        <dbReference type="ARBA" id="ARBA00023136"/>
    </source>
</evidence>
<comment type="subcellular location">
    <subcellularLocation>
        <location evidence="1">Cell inner membrane</location>
        <topology evidence="1">Multi-pass membrane protein</topology>
    </subcellularLocation>
</comment>